<evidence type="ECO:0000256" key="2">
    <source>
        <dbReference type="ARBA" id="ARBA00022692"/>
    </source>
</evidence>
<dbReference type="PANTHER" id="PTHR23502:SF178">
    <property type="entry name" value="TRANSPORTER, PUTATIVE (AFU_ORTHOLOGUE AFUA_2G02040)-RELATED"/>
    <property type="match status" value="1"/>
</dbReference>
<feature type="transmembrane region" description="Helical" evidence="5">
    <location>
        <begin position="183"/>
        <end position="203"/>
    </location>
</feature>
<dbReference type="InterPro" id="IPR036259">
    <property type="entry name" value="MFS_trans_sf"/>
</dbReference>
<feature type="transmembrane region" description="Helical" evidence="5">
    <location>
        <begin position="147"/>
        <end position="171"/>
    </location>
</feature>
<feature type="transmembrane region" description="Helical" evidence="5">
    <location>
        <begin position="6"/>
        <end position="23"/>
    </location>
</feature>
<comment type="subcellular location">
    <subcellularLocation>
        <location evidence="1">Membrane</location>
        <topology evidence="1">Multi-pass membrane protein</topology>
    </subcellularLocation>
</comment>
<evidence type="ECO:0000313" key="7">
    <source>
        <dbReference type="Proteomes" id="UP000322873"/>
    </source>
</evidence>
<feature type="transmembrane region" description="Helical" evidence="5">
    <location>
        <begin position="215"/>
        <end position="234"/>
    </location>
</feature>
<evidence type="ECO:0000256" key="1">
    <source>
        <dbReference type="ARBA" id="ARBA00004141"/>
    </source>
</evidence>
<dbReference type="AlphaFoldDB" id="A0A5M9JR37"/>
<proteinExistence type="predicted"/>
<dbReference type="EMBL" id="VICG01000007">
    <property type="protein sequence ID" value="KAA8570499.1"/>
    <property type="molecule type" value="Genomic_DNA"/>
</dbReference>
<comment type="caution">
    <text evidence="6">The sequence shown here is derived from an EMBL/GenBank/DDBJ whole genome shotgun (WGS) entry which is preliminary data.</text>
</comment>
<evidence type="ECO:0000256" key="5">
    <source>
        <dbReference type="SAM" id="Phobius"/>
    </source>
</evidence>
<protein>
    <submittedName>
        <fullName evidence="6">Uncharacterized protein</fullName>
    </submittedName>
</protein>
<dbReference type="VEuPathDB" id="FungiDB:MFRU_031g00680"/>
<accession>A0A5M9JR37</accession>
<dbReference type="GO" id="GO:0022857">
    <property type="term" value="F:transmembrane transporter activity"/>
    <property type="evidence" value="ECO:0007669"/>
    <property type="project" value="TreeGrafter"/>
</dbReference>
<sequence length="269" mass="29688">MNGGGALNYLLLGFCNMFWIPAAKKFGKAHGTGKWMGAMILNGLGRSAYQAVIQLTISKIFFLYERGRMLAVYLFRQQLGPILGLIPGGFIGVEMESVYYYVVLFFTRHTKGIEEPEMCLWTLTASFAYDALGYMLYGWGAQTQAKWLVIAVGLGAMIAQQVSACTIATAYTMERFSGVAGELVIILAMCSSMINFAISYSVQPFVNTTGFGRPFLFYGMCVLASIRGGGVLMVHGKDWRMKCAARYRRYVNETTAGVSVSKRARLICV</sequence>
<reference evidence="6 7" key="1">
    <citation type="submission" date="2019-06" db="EMBL/GenBank/DDBJ databases">
        <title>Genome Sequence of the Brown Rot Fungal Pathogen Monilinia fructicola.</title>
        <authorList>
            <person name="De Miccolis Angelini R.M."/>
            <person name="Landi L."/>
            <person name="Abate D."/>
            <person name="Pollastro S."/>
            <person name="Romanazzi G."/>
            <person name="Faretra F."/>
        </authorList>
    </citation>
    <scope>NUCLEOTIDE SEQUENCE [LARGE SCALE GENOMIC DNA]</scope>
    <source>
        <strain evidence="6 7">Mfrc123</strain>
    </source>
</reference>
<keyword evidence="4 5" id="KW-0472">Membrane</keyword>
<gene>
    <name evidence="6" type="ORF">EYC84_002768</name>
</gene>
<dbReference type="Proteomes" id="UP000322873">
    <property type="component" value="Unassembled WGS sequence"/>
</dbReference>
<keyword evidence="7" id="KW-1185">Reference proteome</keyword>
<dbReference type="PANTHER" id="PTHR23502">
    <property type="entry name" value="MAJOR FACILITATOR SUPERFAMILY"/>
    <property type="match status" value="1"/>
</dbReference>
<evidence type="ECO:0000256" key="4">
    <source>
        <dbReference type="ARBA" id="ARBA00023136"/>
    </source>
</evidence>
<keyword evidence="2 5" id="KW-0812">Transmembrane</keyword>
<keyword evidence="3 5" id="KW-1133">Transmembrane helix</keyword>
<evidence type="ECO:0000313" key="6">
    <source>
        <dbReference type="EMBL" id="KAA8570499.1"/>
    </source>
</evidence>
<dbReference type="SUPFAM" id="SSF103473">
    <property type="entry name" value="MFS general substrate transporter"/>
    <property type="match status" value="1"/>
</dbReference>
<dbReference type="GO" id="GO:0005886">
    <property type="term" value="C:plasma membrane"/>
    <property type="evidence" value="ECO:0007669"/>
    <property type="project" value="TreeGrafter"/>
</dbReference>
<feature type="transmembrane region" description="Helical" evidence="5">
    <location>
        <begin position="84"/>
        <end position="106"/>
    </location>
</feature>
<organism evidence="6 7">
    <name type="scientific">Monilinia fructicola</name>
    <name type="common">Brown rot fungus</name>
    <name type="synonym">Ciboria fructicola</name>
    <dbReference type="NCBI Taxonomy" id="38448"/>
    <lineage>
        <taxon>Eukaryota</taxon>
        <taxon>Fungi</taxon>
        <taxon>Dikarya</taxon>
        <taxon>Ascomycota</taxon>
        <taxon>Pezizomycotina</taxon>
        <taxon>Leotiomycetes</taxon>
        <taxon>Helotiales</taxon>
        <taxon>Sclerotiniaceae</taxon>
        <taxon>Monilinia</taxon>
    </lineage>
</organism>
<feature type="transmembrane region" description="Helical" evidence="5">
    <location>
        <begin position="118"/>
        <end position="141"/>
    </location>
</feature>
<name>A0A5M9JR37_MONFR</name>
<evidence type="ECO:0000256" key="3">
    <source>
        <dbReference type="ARBA" id="ARBA00022989"/>
    </source>
</evidence>